<sequence>MRNTRTRLLIDGLFFQVARELKNTDSRLDMNNDSRFIPNSFQVPNAVIDELMAELSGAELKCYLAILRKTKGWNKDFDAVSVTQLMSVTGLSNRAVIDACNHLVELNLLYQKTGSRGVKIFSVNLCNNFTSEKSSLVKKVHGTSEKSSLVTSEKSSHTKNNIKNTIQNTPPISPQGESATPANGKINAENIPLPDYVDRETWIAYCRMRKAKRAEIKTQDTIERCFGALEKLSGGSPDLARAILDQSIANTYTGLFALKSSPNRTVNSSASNDPFPDNGTWGVGRKLNVDPSLIPEYLR</sequence>
<protein>
    <submittedName>
        <fullName evidence="3">Replication protein O</fullName>
    </submittedName>
</protein>
<name>A0A8S5PCG2_9VIRU</name>
<reference evidence="3" key="1">
    <citation type="journal article" date="2021" name="Proc. Natl. Acad. Sci. U.S.A.">
        <title>A Catalog of Tens of Thousands of Viruses from Human Metagenomes Reveals Hidden Associations with Chronic Diseases.</title>
        <authorList>
            <person name="Tisza M.J."/>
            <person name="Buck C.B."/>
        </authorList>
    </citation>
    <scope>NUCLEOTIDE SEQUENCE</scope>
    <source>
        <strain evidence="3">CtPtC7</strain>
    </source>
</reference>
<feature type="domain" description="Bacteriophage lambda Replication protein O N-terminal" evidence="2">
    <location>
        <begin position="42"/>
        <end position="118"/>
    </location>
</feature>
<evidence type="ECO:0000313" key="3">
    <source>
        <dbReference type="EMBL" id="DAE03908.1"/>
    </source>
</evidence>
<proteinExistence type="predicted"/>
<feature type="region of interest" description="Disordered" evidence="1">
    <location>
        <begin position="147"/>
        <end position="186"/>
    </location>
</feature>
<feature type="compositionally biased region" description="Low complexity" evidence="1">
    <location>
        <begin position="158"/>
        <end position="170"/>
    </location>
</feature>
<dbReference type="InterPro" id="IPR006497">
    <property type="entry name" value="Phage_lambda_VrpO_N"/>
</dbReference>
<evidence type="ECO:0000256" key="1">
    <source>
        <dbReference type="SAM" id="MobiDB-lite"/>
    </source>
</evidence>
<dbReference type="InterPro" id="IPR036388">
    <property type="entry name" value="WH-like_DNA-bd_sf"/>
</dbReference>
<dbReference type="NCBIfam" id="TIGR01610">
    <property type="entry name" value="phage_O_Nterm"/>
    <property type="match status" value="1"/>
</dbReference>
<accession>A0A8S5PCG2</accession>
<dbReference type="EMBL" id="BK015378">
    <property type="protein sequence ID" value="DAE03908.1"/>
    <property type="molecule type" value="Genomic_DNA"/>
</dbReference>
<evidence type="ECO:0000259" key="2">
    <source>
        <dbReference type="Pfam" id="PF04492"/>
    </source>
</evidence>
<dbReference type="Pfam" id="PF04492">
    <property type="entry name" value="Phage_rep_O"/>
    <property type="match status" value="1"/>
</dbReference>
<organism evidence="3">
    <name type="scientific">Phage sp. ctPtC7</name>
    <dbReference type="NCBI Taxonomy" id="2825794"/>
    <lineage>
        <taxon>Viruses</taxon>
    </lineage>
</organism>
<dbReference type="Gene3D" id="1.10.10.10">
    <property type="entry name" value="Winged helix-like DNA-binding domain superfamily/Winged helix DNA-binding domain"/>
    <property type="match status" value="1"/>
</dbReference>
<dbReference type="GO" id="GO:0006260">
    <property type="term" value="P:DNA replication"/>
    <property type="evidence" value="ECO:0007669"/>
    <property type="project" value="InterPro"/>
</dbReference>